<evidence type="ECO:0000313" key="1">
    <source>
        <dbReference type="EMBL" id="VDC60537.1"/>
    </source>
</evidence>
<protein>
    <submittedName>
        <fullName evidence="1">Uncharacterized protein</fullName>
    </submittedName>
</protein>
<organism evidence="1">
    <name type="scientific">Brassica campestris</name>
    <name type="common">Field mustard</name>
    <dbReference type="NCBI Taxonomy" id="3711"/>
    <lineage>
        <taxon>Eukaryota</taxon>
        <taxon>Viridiplantae</taxon>
        <taxon>Streptophyta</taxon>
        <taxon>Embryophyta</taxon>
        <taxon>Tracheophyta</taxon>
        <taxon>Spermatophyta</taxon>
        <taxon>Magnoliopsida</taxon>
        <taxon>eudicotyledons</taxon>
        <taxon>Gunneridae</taxon>
        <taxon>Pentapetalae</taxon>
        <taxon>rosids</taxon>
        <taxon>malvids</taxon>
        <taxon>Brassicales</taxon>
        <taxon>Brassicaceae</taxon>
        <taxon>Brassiceae</taxon>
        <taxon>Brassica</taxon>
    </lineage>
</organism>
<name>A0A3P5XZQ7_BRACM</name>
<proteinExistence type="predicted"/>
<dbReference type="AlphaFoldDB" id="A0A3P5XZQ7"/>
<sequence>MDACFSIPSLIILISYPRLKHEENKSESMPTSVGLMQEMMSSASNGILEVIENNKNCLIVVKHMTLGSNGGCFDLYIDSRRSIDIMRDVHAVK</sequence>
<reference evidence="1" key="1">
    <citation type="submission" date="2018-11" db="EMBL/GenBank/DDBJ databases">
        <authorList>
            <consortium name="Genoscope - CEA"/>
            <person name="William W."/>
        </authorList>
    </citation>
    <scope>NUCLEOTIDE SEQUENCE</scope>
</reference>
<accession>A0A3P5XZQ7</accession>
<dbReference type="EMBL" id="LR031568">
    <property type="protein sequence ID" value="VDC60537.1"/>
    <property type="molecule type" value="Genomic_DNA"/>
</dbReference>
<gene>
    <name evidence="1" type="ORF">BRAA09T38148Z</name>
</gene>